<comment type="subcellular location">
    <subcellularLocation>
        <location evidence="1">Cell membrane</location>
        <topology evidence="1">Multi-pass membrane protein</topology>
    </subcellularLocation>
</comment>
<keyword evidence="9" id="KW-1185">Reference proteome</keyword>
<evidence type="ECO:0000256" key="3">
    <source>
        <dbReference type="ARBA" id="ARBA00022692"/>
    </source>
</evidence>
<feature type="transmembrane region" description="Helical" evidence="7">
    <location>
        <begin position="67"/>
        <end position="85"/>
    </location>
</feature>
<sequence>MTDALTGKTSGRTGGTEDGGPPPRRGFLLGLIRIKELSILLVTIAAAIYFLATSGPGFATEQNYHTIAQYVAPWAIVGAGEVMVLICGQIDLSAGFVFTLSPFVLMLFYNNGFPLLLAVLGSIAVSAAIGMVNGLIHTLFGLSAFITTLGMAFLLWGLSLIISGGSPISAPTDSWVIEVFGHWGWSEFLWALVVVAVMQVILSTTRFGIATQATGGNPLGAAESGIRTNRIKVICFSITGGLAGLAGILQGTRVGSYDPTNGGFNTMFYAVAAAVIGGTALLGGSGTVIGAFLGALLLGLVYDGFNLTGISANGFYVLLGIAILVAALLNVYLAMLRKKLGSRRLS</sequence>
<reference evidence="8" key="1">
    <citation type="submission" date="2019-09" db="EMBL/GenBank/DDBJ databases">
        <authorList>
            <person name="Teo W.F.A."/>
            <person name="Duangmal K."/>
        </authorList>
    </citation>
    <scope>NUCLEOTIDE SEQUENCE [LARGE SCALE GENOMIC DNA]</scope>
    <source>
        <strain evidence="8">K81G1</strain>
    </source>
</reference>
<protein>
    <submittedName>
        <fullName evidence="8">ABC transporter permease</fullName>
    </submittedName>
</protein>
<keyword evidence="5 7" id="KW-0472">Membrane</keyword>
<accession>A0A5N0UMV5</accession>
<feature type="transmembrane region" description="Helical" evidence="7">
    <location>
        <begin position="314"/>
        <end position="336"/>
    </location>
</feature>
<organism evidence="8 9">
    <name type="scientific">Amycolatopsis acidicola</name>
    <dbReference type="NCBI Taxonomy" id="2596893"/>
    <lineage>
        <taxon>Bacteria</taxon>
        <taxon>Bacillati</taxon>
        <taxon>Actinomycetota</taxon>
        <taxon>Actinomycetes</taxon>
        <taxon>Pseudonocardiales</taxon>
        <taxon>Pseudonocardiaceae</taxon>
        <taxon>Amycolatopsis</taxon>
    </lineage>
</organism>
<evidence type="ECO:0000256" key="1">
    <source>
        <dbReference type="ARBA" id="ARBA00004651"/>
    </source>
</evidence>
<evidence type="ECO:0000256" key="4">
    <source>
        <dbReference type="ARBA" id="ARBA00022989"/>
    </source>
</evidence>
<dbReference type="PANTHER" id="PTHR32196:SF63">
    <property type="entry name" value="INNER MEMBRANE ABC TRANSPORTER PERMEASE PROTEIN YJFF"/>
    <property type="match status" value="1"/>
</dbReference>
<feature type="transmembrane region" description="Helical" evidence="7">
    <location>
        <begin position="139"/>
        <end position="162"/>
    </location>
</feature>
<comment type="caution">
    <text evidence="8">The sequence shown here is derived from an EMBL/GenBank/DDBJ whole genome shotgun (WGS) entry which is preliminary data.</text>
</comment>
<feature type="transmembrane region" description="Helical" evidence="7">
    <location>
        <begin position="37"/>
        <end position="55"/>
    </location>
</feature>
<dbReference type="Proteomes" id="UP000319769">
    <property type="component" value="Unassembled WGS sequence"/>
</dbReference>
<evidence type="ECO:0000313" key="9">
    <source>
        <dbReference type="Proteomes" id="UP000319769"/>
    </source>
</evidence>
<dbReference type="CDD" id="cd06579">
    <property type="entry name" value="TM_PBP1_transp_AraH_like"/>
    <property type="match status" value="1"/>
</dbReference>
<dbReference type="OrthoDB" id="6844941at2"/>
<evidence type="ECO:0000256" key="2">
    <source>
        <dbReference type="ARBA" id="ARBA00022475"/>
    </source>
</evidence>
<keyword evidence="3 7" id="KW-0812">Transmembrane</keyword>
<evidence type="ECO:0000256" key="7">
    <source>
        <dbReference type="SAM" id="Phobius"/>
    </source>
</evidence>
<dbReference type="GO" id="GO:0022857">
    <property type="term" value="F:transmembrane transporter activity"/>
    <property type="evidence" value="ECO:0007669"/>
    <property type="project" value="InterPro"/>
</dbReference>
<evidence type="ECO:0000256" key="5">
    <source>
        <dbReference type="ARBA" id="ARBA00023136"/>
    </source>
</evidence>
<dbReference type="EMBL" id="VMNW02000141">
    <property type="protein sequence ID" value="KAA9149455.1"/>
    <property type="molecule type" value="Genomic_DNA"/>
</dbReference>
<evidence type="ECO:0000256" key="6">
    <source>
        <dbReference type="SAM" id="MobiDB-lite"/>
    </source>
</evidence>
<feature type="transmembrane region" description="Helical" evidence="7">
    <location>
        <begin position="115"/>
        <end position="132"/>
    </location>
</feature>
<dbReference type="PANTHER" id="PTHR32196">
    <property type="entry name" value="ABC TRANSPORTER PERMEASE PROTEIN YPHD-RELATED-RELATED"/>
    <property type="match status" value="1"/>
</dbReference>
<dbReference type="RefSeq" id="WP_144758732.1">
    <property type="nucleotide sequence ID" value="NZ_VMNW02000141.1"/>
</dbReference>
<evidence type="ECO:0000313" key="8">
    <source>
        <dbReference type="EMBL" id="KAA9149455.1"/>
    </source>
</evidence>
<keyword evidence="2" id="KW-1003">Cell membrane</keyword>
<name>A0A5N0UMV5_9PSEU</name>
<gene>
    <name evidence="8" type="ORF">FPZ12_043240</name>
</gene>
<dbReference type="Pfam" id="PF02653">
    <property type="entry name" value="BPD_transp_2"/>
    <property type="match status" value="1"/>
</dbReference>
<proteinExistence type="predicted"/>
<feature type="transmembrane region" description="Helical" evidence="7">
    <location>
        <begin position="269"/>
        <end position="302"/>
    </location>
</feature>
<feature type="region of interest" description="Disordered" evidence="6">
    <location>
        <begin position="1"/>
        <end position="22"/>
    </location>
</feature>
<dbReference type="InterPro" id="IPR001851">
    <property type="entry name" value="ABC_transp_permease"/>
</dbReference>
<keyword evidence="4 7" id="KW-1133">Transmembrane helix</keyword>
<feature type="transmembrane region" description="Helical" evidence="7">
    <location>
        <begin position="182"/>
        <end position="202"/>
    </location>
</feature>
<dbReference type="GO" id="GO:0005886">
    <property type="term" value="C:plasma membrane"/>
    <property type="evidence" value="ECO:0007669"/>
    <property type="project" value="UniProtKB-SubCell"/>
</dbReference>
<dbReference type="AlphaFoldDB" id="A0A5N0UMV5"/>